<dbReference type="Proteomes" id="UP000065220">
    <property type="component" value="Chromosome"/>
</dbReference>
<name>A0A0X8JCR6_ACTRD</name>
<evidence type="ECO:0000313" key="2">
    <source>
        <dbReference type="Proteomes" id="UP000065220"/>
    </source>
</evidence>
<gene>
    <name evidence="1" type="ORF">AXF14_01365</name>
</gene>
<protein>
    <submittedName>
        <fullName evidence="1">Uncharacterized protein</fullName>
    </submittedName>
</protein>
<accession>A0A0X8JCR6</accession>
<sequence>MRLADLVDCPDVGFESEDLVDVGSDDGEFACVEELLGFIEIFRELDQMLGNEVNGRHEE</sequence>
<dbReference type="AlphaFoldDB" id="A0A0X8JCR6"/>
<organism evidence="1 2">
    <name type="scientific">Actinomyces radicidentis</name>
    <dbReference type="NCBI Taxonomy" id="111015"/>
    <lineage>
        <taxon>Bacteria</taxon>
        <taxon>Bacillati</taxon>
        <taxon>Actinomycetota</taxon>
        <taxon>Actinomycetes</taxon>
        <taxon>Actinomycetales</taxon>
        <taxon>Actinomycetaceae</taxon>
        <taxon>Actinomyces</taxon>
    </lineage>
</organism>
<reference evidence="2" key="1">
    <citation type="submission" date="2016-02" db="EMBL/GenBank/DDBJ databases">
        <authorList>
            <person name="Holder M.E."/>
            <person name="Ajami N.J."/>
            <person name="Petrosino J.F."/>
        </authorList>
    </citation>
    <scope>NUCLEOTIDE SEQUENCE [LARGE SCALE GENOMIC DNA]</scope>
    <source>
        <strain evidence="2">CCUG 36733</strain>
    </source>
</reference>
<evidence type="ECO:0000313" key="1">
    <source>
        <dbReference type="EMBL" id="AMD86490.1"/>
    </source>
</evidence>
<dbReference type="KEGG" id="ard:AXF14_01365"/>
<dbReference type="EMBL" id="CP014228">
    <property type="protein sequence ID" value="AMD86490.1"/>
    <property type="molecule type" value="Genomic_DNA"/>
</dbReference>
<keyword evidence="2" id="KW-1185">Reference proteome</keyword>
<proteinExistence type="predicted"/>